<comment type="caution">
    <text evidence="2">The sequence shown here is derived from an EMBL/GenBank/DDBJ whole genome shotgun (WGS) entry which is preliminary data.</text>
</comment>
<name>A0A921FAL6_9LACO</name>
<feature type="transmembrane region" description="Helical" evidence="1">
    <location>
        <begin position="12"/>
        <end position="35"/>
    </location>
</feature>
<organism evidence="2 3">
    <name type="scientific">Ligilactobacillus acidipiscis</name>
    <dbReference type="NCBI Taxonomy" id="89059"/>
    <lineage>
        <taxon>Bacteria</taxon>
        <taxon>Bacillati</taxon>
        <taxon>Bacillota</taxon>
        <taxon>Bacilli</taxon>
        <taxon>Lactobacillales</taxon>
        <taxon>Lactobacillaceae</taxon>
        <taxon>Ligilactobacillus</taxon>
    </lineage>
</organism>
<dbReference type="EMBL" id="DYXG01000079">
    <property type="protein sequence ID" value="HJE97483.1"/>
    <property type="molecule type" value="Genomic_DNA"/>
</dbReference>
<dbReference type="AlphaFoldDB" id="A0A921FAL6"/>
<proteinExistence type="predicted"/>
<feature type="transmembrane region" description="Helical" evidence="1">
    <location>
        <begin position="70"/>
        <end position="87"/>
    </location>
</feature>
<feature type="transmembrane region" description="Helical" evidence="1">
    <location>
        <begin position="41"/>
        <end position="58"/>
    </location>
</feature>
<keyword evidence="1" id="KW-0472">Membrane</keyword>
<sequence length="88" mass="9951">MATKVKQGVTQIVHQYSVEFFSAITILFFAILNYVDRIDSQTLLLIIFVLVSVSAVEQSQARENSTRSKWIFLILMVLSLIAAVFLVL</sequence>
<reference evidence="2" key="2">
    <citation type="submission" date="2021-09" db="EMBL/GenBank/DDBJ databases">
        <authorList>
            <person name="Gilroy R."/>
        </authorList>
    </citation>
    <scope>NUCLEOTIDE SEQUENCE</scope>
    <source>
        <strain evidence="2">CHK174-6876</strain>
    </source>
</reference>
<accession>A0A921FAL6</accession>
<evidence type="ECO:0000313" key="3">
    <source>
        <dbReference type="Proteomes" id="UP000707535"/>
    </source>
</evidence>
<protein>
    <submittedName>
        <fullName evidence="2">Uncharacterized protein</fullName>
    </submittedName>
</protein>
<gene>
    <name evidence="2" type="ORF">K8V00_07665</name>
</gene>
<keyword evidence="1" id="KW-0812">Transmembrane</keyword>
<keyword evidence="1" id="KW-1133">Transmembrane helix</keyword>
<dbReference type="Proteomes" id="UP000707535">
    <property type="component" value="Unassembled WGS sequence"/>
</dbReference>
<reference evidence="2" key="1">
    <citation type="journal article" date="2021" name="PeerJ">
        <title>Extensive microbial diversity within the chicken gut microbiome revealed by metagenomics and culture.</title>
        <authorList>
            <person name="Gilroy R."/>
            <person name="Ravi A."/>
            <person name="Getino M."/>
            <person name="Pursley I."/>
            <person name="Horton D.L."/>
            <person name="Alikhan N.F."/>
            <person name="Baker D."/>
            <person name="Gharbi K."/>
            <person name="Hall N."/>
            <person name="Watson M."/>
            <person name="Adriaenssens E.M."/>
            <person name="Foster-Nyarko E."/>
            <person name="Jarju S."/>
            <person name="Secka A."/>
            <person name="Antonio M."/>
            <person name="Oren A."/>
            <person name="Chaudhuri R.R."/>
            <person name="La Ragione R."/>
            <person name="Hildebrand F."/>
            <person name="Pallen M.J."/>
        </authorList>
    </citation>
    <scope>NUCLEOTIDE SEQUENCE</scope>
    <source>
        <strain evidence="2">CHK174-6876</strain>
    </source>
</reference>
<evidence type="ECO:0000256" key="1">
    <source>
        <dbReference type="SAM" id="Phobius"/>
    </source>
</evidence>
<evidence type="ECO:0000313" key="2">
    <source>
        <dbReference type="EMBL" id="HJE97483.1"/>
    </source>
</evidence>